<dbReference type="AlphaFoldDB" id="A0A4Y2BZ92"/>
<proteinExistence type="predicted"/>
<keyword evidence="2" id="KW-1185">Reference proteome</keyword>
<dbReference type="Proteomes" id="UP000499080">
    <property type="component" value="Unassembled WGS sequence"/>
</dbReference>
<comment type="caution">
    <text evidence="1">The sequence shown here is derived from an EMBL/GenBank/DDBJ whole genome shotgun (WGS) entry which is preliminary data.</text>
</comment>
<sequence length="320" mass="36629">MSKIECLQEYRRVRNGLVVRSRPRFWRVPGLKLDSTNDPLCMGPAGWNREESMFVTGHGPFHSYLHRFERMTIALSEKKGDPMYYATKCRCPGISKLLRSAQQVFSQACHLRELDLCVAIGLFHYERNGLPPNEENVNEWCETMQEAMQCVSNFTDKCMSPLQKELMGLLSGSEEVGKQFCERGSEIRANYLAHAECLAHGSEGEEFKTQLRNMQVVFETMFDVPFKKRIPLMCCGYRRLRESNEEMNAKRCGKESIEMIRNIMKMMIVTKLPDIVCQQFDPHSAECKEILPPSGTPPKGPKAKNKTQLGKLIDTALNCL</sequence>
<evidence type="ECO:0000313" key="2">
    <source>
        <dbReference type="Proteomes" id="UP000499080"/>
    </source>
</evidence>
<organism evidence="1 2">
    <name type="scientific">Araneus ventricosus</name>
    <name type="common">Orbweaver spider</name>
    <name type="synonym">Epeira ventricosa</name>
    <dbReference type="NCBI Taxonomy" id="182803"/>
    <lineage>
        <taxon>Eukaryota</taxon>
        <taxon>Metazoa</taxon>
        <taxon>Ecdysozoa</taxon>
        <taxon>Arthropoda</taxon>
        <taxon>Chelicerata</taxon>
        <taxon>Arachnida</taxon>
        <taxon>Araneae</taxon>
        <taxon>Araneomorphae</taxon>
        <taxon>Entelegynae</taxon>
        <taxon>Araneoidea</taxon>
        <taxon>Araneidae</taxon>
        <taxon>Araneus</taxon>
    </lineage>
</organism>
<dbReference type="OrthoDB" id="10051804at2759"/>
<gene>
    <name evidence="1" type="ORF">AVEN_43753_1</name>
</gene>
<accession>A0A4Y2BZ92</accession>
<dbReference type="PANTHER" id="PTHR33964">
    <property type="entry name" value="RE45066P-RELATED"/>
    <property type="match status" value="1"/>
</dbReference>
<protein>
    <submittedName>
        <fullName evidence="1">Uncharacterized protein</fullName>
    </submittedName>
</protein>
<evidence type="ECO:0000313" key="1">
    <source>
        <dbReference type="EMBL" id="GBL96444.1"/>
    </source>
</evidence>
<dbReference type="PANTHER" id="PTHR33964:SF1">
    <property type="entry name" value="RE45066P"/>
    <property type="match status" value="1"/>
</dbReference>
<reference evidence="1 2" key="1">
    <citation type="journal article" date="2019" name="Sci. Rep.">
        <title>Orb-weaving spider Araneus ventricosus genome elucidates the spidroin gene catalogue.</title>
        <authorList>
            <person name="Kono N."/>
            <person name="Nakamura H."/>
            <person name="Ohtoshi R."/>
            <person name="Moran D.A.P."/>
            <person name="Shinohara A."/>
            <person name="Yoshida Y."/>
            <person name="Fujiwara M."/>
            <person name="Mori M."/>
            <person name="Tomita M."/>
            <person name="Arakawa K."/>
        </authorList>
    </citation>
    <scope>NUCLEOTIDE SEQUENCE [LARGE SCALE GENOMIC DNA]</scope>
</reference>
<dbReference type="EMBL" id="BGPR01000120">
    <property type="protein sequence ID" value="GBL96444.1"/>
    <property type="molecule type" value="Genomic_DNA"/>
</dbReference>
<name>A0A4Y2BZ92_ARAVE</name>